<feature type="domain" description="Aminotransferase class V" evidence="8">
    <location>
        <begin position="50"/>
        <end position="342"/>
    </location>
</feature>
<comment type="cofactor">
    <cofactor evidence="1 5 7">
        <name>pyridoxal 5'-phosphate</name>
        <dbReference type="ChEBI" id="CHEBI:597326"/>
    </cofactor>
</comment>
<gene>
    <name evidence="9" type="ORF">TP2_14020</name>
</gene>
<evidence type="ECO:0000256" key="6">
    <source>
        <dbReference type="RuleBase" id="RU004075"/>
    </source>
</evidence>
<dbReference type="Gene3D" id="3.40.640.10">
    <property type="entry name" value="Type I PLP-dependent aspartate aminotransferase-like (Major domain)"/>
    <property type="match status" value="1"/>
</dbReference>
<keyword evidence="3 5" id="KW-0663">Pyridoxal phosphate</keyword>
<evidence type="ECO:0000313" key="9">
    <source>
        <dbReference type="EMBL" id="KEO50741.1"/>
    </source>
</evidence>
<protein>
    <recommendedName>
        <fullName evidence="8">Aminotransferase class V domain-containing protein</fullName>
    </recommendedName>
</protein>
<accession>A0A074J052</accession>
<dbReference type="Proteomes" id="UP000027432">
    <property type="component" value="Unassembled WGS sequence"/>
</dbReference>
<dbReference type="EMBL" id="AUND01000041">
    <property type="protein sequence ID" value="KEO50741.1"/>
    <property type="molecule type" value="Genomic_DNA"/>
</dbReference>
<dbReference type="RefSeq" id="WP_038079888.1">
    <property type="nucleotide sequence ID" value="NZ_AUND01000041.1"/>
</dbReference>
<dbReference type="InterPro" id="IPR015424">
    <property type="entry name" value="PyrdxlP-dep_Trfase"/>
</dbReference>
<dbReference type="InterPro" id="IPR015422">
    <property type="entry name" value="PyrdxlP-dep_Trfase_small"/>
</dbReference>
<reference evidence="9 10" key="1">
    <citation type="submission" date="2013-07" db="EMBL/GenBank/DDBJ databases">
        <title>Thioclava pacifica DSM 10166 Genome Sequencing.</title>
        <authorList>
            <person name="Lai Q."/>
            <person name="Shao Z."/>
        </authorList>
    </citation>
    <scope>NUCLEOTIDE SEQUENCE [LARGE SCALE GENOMIC DNA]</scope>
    <source>
        <strain evidence="9 10">DSM 10166</strain>
    </source>
</reference>
<dbReference type="InterPro" id="IPR024169">
    <property type="entry name" value="SP_NH2Trfase/AEP_transaminase"/>
</dbReference>
<evidence type="ECO:0000256" key="7">
    <source>
        <dbReference type="RuleBase" id="RU004504"/>
    </source>
</evidence>
<feature type="modified residue" description="N6-(pyridoxal phosphate)lysine" evidence="5">
    <location>
        <position position="198"/>
    </location>
</feature>
<dbReference type="SUPFAM" id="SSF53383">
    <property type="entry name" value="PLP-dependent transferases"/>
    <property type="match status" value="1"/>
</dbReference>
<comment type="similarity">
    <text evidence="2 6">Belongs to the class-V pyridoxal-phosphate-dependent aminotransferase family.</text>
</comment>
<sequence length="403" mass="43002">MSLAQGRPYLAIPGPSTMPDRVLAAMHKPAPNIYEGEIEEIAARVAANLRRVAMSSSHVAIYIANGHGAWEASIANVFSRGDKVLSLVTGRFGNIWALNAAAMGVEVERLEFGLKSPADPARVEETLRADKGHEIKAVLLTHVDTATSVRNDVAGIRAAIDAAGHPALLMVDCIASLGCDEFRMDDWGVDVMVAASQKGLMVPPGLGFVWFSDKALEASRSSNMVTPYWNWHPRAFPEFVYQYFGGTSPTHHLFGLDESLKMILDEEGLPHIWNRHAALARAVWAAFETWGQGGDLALNIAEPEFRAHSVTAARIGGGGAERLRKWLETEAGVTLGIGLGMAEPGTPEADDFLRVAHMGHVNAHMTLGALATMEAGMQALNIPHGRGGIAAAAGEIAKGVAQA</sequence>
<dbReference type="PROSITE" id="PS00595">
    <property type="entry name" value="AA_TRANSFER_CLASS_5"/>
    <property type="match status" value="1"/>
</dbReference>
<dbReference type="PANTHER" id="PTHR21152:SF40">
    <property type="entry name" value="ALANINE--GLYOXYLATE AMINOTRANSFERASE"/>
    <property type="match status" value="1"/>
</dbReference>
<evidence type="ECO:0000256" key="5">
    <source>
        <dbReference type="PIRSR" id="PIRSR000524-50"/>
    </source>
</evidence>
<dbReference type="AlphaFoldDB" id="A0A074J052"/>
<dbReference type="FunFam" id="3.90.1150.10:FF:000204">
    <property type="entry name" value="Hypothetical aminotransferase"/>
    <property type="match status" value="1"/>
</dbReference>
<dbReference type="InterPro" id="IPR000192">
    <property type="entry name" value="Aminotrans_V_dom"/>
</dbReference>
<evidence type="ECO:0000256" key="4">
    <source>
        <dbReference type="PIRSR" id="PIRSR000524-1"/>
    </source>
</evidence>
<evidence type="ECO:0000256" key="3">
    <source>
        <dbReference type="ARBA" id="ARBA00022898"/>
    </source>
</evidence>
<dbReference type="Gene3D" id="3.90.1150.10">
    <property type="entry name" value="Aspartate Aminotransferase, domain 1"/>
    <property type="match status" value="1"/>
</dbReference>
<dbReference type="InterPro" id="IPR020578">
    <property type="entry name" value="Aminotrans_V_PyrdxlP_BS"/>
</dbReference>
<dbReference type="GO" id="GO:0019265">
    <property type="term" value="P:glycine biosynthetic process, by transamination of glyoxylate"/>
    <property type="evidence" value="ECO:0007669"/>
    <property type="project" value="TreeGrafter"/>
</dbReference>
<dbReference type="OrthoDB" id="389074at2"/>
<evidence type="ECO:0000256" key="1">
    <source>
        <dbReference type="ARBA" id="ARBA00001933"/>
    </source>
</evidence>
<comment type="caution">
    <text evidence="9">The sequence shown here is derived from an EMBL/GenBank/DDBJ whole genome shotgun (WGS) entry which is preliminary data.</text>
</comment>
<name>A0A074J052_9RHOB</name>
<evidence type="ECO:0000256" key="2">
    <source>
        <dbReference type="ARBA" id="ARBA00009236"/>
    </source>
</evidence>
<dbReference type="GO" id="GO:0008453">
    <property type="term" value="F:alanine-glyoxylate transaminase activity"/>
    <property type="evidence" value="ECO:0007669"/>
    <property type="project" value="TreeGrafter"/>
</dbReference>
<evidence type="ECO:0000259" key="8">
    <source>
        <dbReference type="Pfam" id="PF00266"/>
    </source>
</evidence>
<dbReference type="FunFam" id="3.40.640.10:FF:000054">
    <property type="entry name" value="Serine--glyoxylate aminotransferase"/>
    <property type="match status" value="1"/>
</dbReference>
<keyword evidence="10" id="KW-1185">Reference proteome</keyword>
<proteinExistence type="inferred from homology"/>
<organism evidence="9 10">
    <name type="scientific">Thioclava pacifica DSM 10166</name>
    <dbReference type="NCBI Taxonomy" id="1353537"/>
    <lineage>
        <taxon>Bacteria</taxon>
        <taxon>Pseudomonadati</taxon>
        <taxon>Pseudomonadota</taxon>
        <taxon>Alphaproteobacteria</taxon>
        <taxon>Rhodobacterales</taxon>
        <taxon>Paracoccaceae</taxon>
        <taxon>Thioclava</taxon>
    </lineage>
</organism>
<feature type="binding site" evidence="4">
    <location>
        <position position="354"/>
    </location>
    <ligand>
        <name>substrate</name>
    </ligand>
</feature>
<dbReference type="PANTHER" id="PTHR21152">
    <property type="entry name" value="AMINOTRANSFERASE CLASS V"/>
    <property type="match status" value="1"/>
</dbReference>
<dbReference type="eggNOG" id="COG0075">
    <property type="taxonomic scope" value="Bacteria"/>
</dbReference>
<evidence type="ECO:0000313" key="10">
    <source>
        <dbReference type="Proteomes" id="UP000027432"/>
    </source>
</evidence>
<dbReference type="InterPro" id="IPR015421">
    <property type="entry name" value="PyrdxlP-dep_Trfase_major"/>
</dbReference>
<dbReference type="STRING" id="1353537.TP2_14020"/>
<dbReference type="GO" id="GO:0004760">
    <property type="term" value="F:L-serine-pyruvate transaminase activity"/>
    <property type="evidence" value="ECO:0007669"/>
    <property type="project" value="TreeGrafter"/>
</dbReference>
<dbReference type="PIRSF" id="PIRSF000524">
    <property type="entry name" value="SPT"/>
    <property type="match status" value="1"/>
</dbReference>
<dbReference type="Pfam" id="PF00266">
    <property type="entry name" value="Aminotran_5"/>
    <property type="match status" value="1"/>
</dbReference>